<dbReference type="Proteomes" id="UP000294543">
    <property type="component" value="Unassembled WGS sequence"/>
</dbReference>
<gene>
    <name evidence="2" type="ORF">E1294_21210</name>
</gene>
<dbReference type="AlphaFoldDB" id="A0A4R4WNJ6"/>
<evidence type="ECO:0000313" key="3">
    <source>
        <dbReference type="Proteomes" id="UP000294543"/>
    </source>
</evidence>
<dbReference type="RefSeq" id="WP_132510684.1">
    <property type="nucleotide sequence ID" value="NZ_SMKP01000058.1"/>
</dbReference>
<evidence type="ECO:0000313" key="2">
    <source>
        <dbReference type="EMBL" id="TDD19387.1"/>
    </source>
</evidence>
<accession>A0A4R4WNJ6</accession>
<evidence type="ECO:0000259" key="1">
    <source>
        <dbReference type="Pfam" id="PF01526"/>
    </source>
</evidence>
<reference evidence="2 3" key="1">
    <citation type="submission" date="2019-03" db="EMBL/GenBank/DDBJ databases">
        <title>Draft genome sequences of novel Actinobacteria.</title>
        <authorList>
            <person name="Sahin N."/>
            <person name="Ay H."/>
            <person name="Saygin H."/>
        </authorList>
    </citation>
    <scope>NUCLEOTIDE SEQUENCE [LARGE SCALE GENOMIC DNA]</scope>
    <source>
        <strain evidence="2 3">KC712</strain>
    </source>
</reference>
<feature type="domain" description="Tn3 transposase DDE" evidence="1">
    <location>
        <begin position="6"/>
        <end position="55"/>
    </location>
</feature>
<protein>
    <recommendedName>
        <fullName evidence="1">Tn3 transposase DDE domain-containing protein</fullName>
    </recommendedName>
</protein>
<dbReference type="EMBL" id="SMKP01000058">
    <property type="protein sequence ID" value="TDD19387.1"/>
    <property type="molecule type" value="Genomic_DNA"/>
</dbReference>
<proteinExistence type="predicted"/>
<dbReference type="OrthoDB" id="3538665at2"/>
<sequence length="83" mass="9109">MPDRPAGAFAAYGRIFKALHLLQVIHVEAYRRMIGAQLNVGESGHSLARRVFFGDLRLEACTDACASCVRSPSSMLSRGSRAW</sequence>
<dbReference type="InterPro" id="IPR002513">
    <property type="entry name" value="Tn3_Tnp_DDE_dom"/>
</dbReference>
<dbReference type="Pfam" id="PF01526">
    <property type="entry name" value="DDE_Tnp_Tn3"/>
    <property type="match status" value="1"/>
</dbReference>
<organism evidence="2 3">
    <name type="scientific">Nonomuraea diastatica</name>
    <dbReference type="NCBI Taxonomy" id="1848329"/>
    <lineage>
        <taxon>Bacteria</taxon>
        <taxon>Bacillati</taxon>
        <taxon>Actinomycetota</taxon>
        <taxon>Actinomycetes</taxon>
        <taxon>Streptosporangiales</taxon>
        <taxon>Streptosporangiaceae</taxon>
        <taxon>Nonomuraea</taxon>
    </lineage>
</organism>
<name>A0A4R4WNJ6_9ACTN</name>
<dbReference type="GO" id="GO:0004803">
    <property type="term" value="F:transposase activity"/>
    <property type="evidence" value="ECO:0007669"/>
    <property type="project" value="InterPro"/>
</dbReference>
<keyword evidence="3" id="KW-1185">Reference proteome</keyword>
<dbReference type="GO" id="GO:0006313">
    <property type="term" value="P:DNA transposition"/>
    <property type="evidence" value="ECO:0007669"/>
    <property type="project" value="InterPro"/>
</dbReference>
<comment type="caution">
    <text evidence="2">The sequence shown here is derived from an EMBL/GenBank/DDBJ whole genome shotgun (WGS) entry which is preliminary data.</text>
</comment>